<evidence type="ECO:0000259" key="1">
    <source>
        <dbReference type="Pfam" id="PF00557"/>
    </source>
</evidence>
<keyword evidence="2" id="KW-0378">Hydrolase</keyword>
<keyword evidence="2" id="KW-0645">Protease</keyword>
<dbReference type="PANTHER" id="PTHR46112">
    <property type="entry name" value="AMINOPEPTIDASE"/>
    <property type="match status" value="1"/>
</dbReference>
<evidence type="ECO:0000313" key="3">
    <source>
        <dbReference type="Proteomes" id="UP000317835"/>
    </source>
</evidence>
<dbReference type="Pfam" id="PF00557">
    <property type="entry name" value="Peptidase_M24"/>
    <property type="match status" value="1"/>
</dbReference>
<organism evidence="2 3">
    <name type="scientific">Tautonia plasticadhaerens</name>
    <dbReference type="NCBI Taxonomy" id="2527974"/>
    <lineage>
        <taxon>Bacteria</taxon>
        <taxon>Pseudomonadati</taxon>
        <taxon>Planctomycetota</taxon>
        <taxon>Planctomycetia</taxon>
        <taxon>Isosphaerales</taxon>
        <taxon>Isosphaeraceae</taxon>
        <taxon>Tautonia</taxon>
    </lineage>
</organism>
<accession>A0A518HCZ3</accession>
<gene>
    <name evidence="2" type="primary">pepQ</name>
    <name evidence="2" type="ORF">ElP_66880</name>
</gene>
<dbReference type="InterPro" id="IPR000994">
    <property type="entry name" value="Pept_M24"/>
</dbReference>
<dbReference type="OrthoDB" id="9806388at2"/>
<dbReference type="RefSeq" id="WP_145277467.1">
    <property type="nucleotide sequence ID" value="NZ_CP036426.1"/>
</dbReference>
<dbReference type="PANTHER" id="PTHR46112:SF3">
    <property type="entry name" value="AMINOPEPTIDASE YPDF"/>
    <property type="match status" value="1"/>
</dbReference>
<dbReference type="SUPFAM" id="SSF55920">
    <property type="entry name" value="Creatinase/aminopeptidase"/>
    <property type="match status" value="1"/>
</dbReference>
<dbReference type="EMBL" id="CP036426">
    <property type="protein sequence ID" value="QDV38732.1"/>
    <property type="molecule type" value="Genomic_DNA"/>
</dbReference>
<keyword evidence="2" id="KW-0224">Dipeptidase</keyword>
<keyword evidence="3" id="KW-1185">Reference proteome</keyword>
<dbReference type="InterPro" id="IPR050659">
    <property type="entry name" value="Peptidase_M24B"/>
</dbReference>
<dbReference type="AlphaFoldDB" id="A0A518HCZ3"/>
<reference evidence="2 3" key="1">
    <citation type="submission" date="2019-02" db="EMBL/GenBank/DDBJ databases">
        <title>Deep-cultivation of Planctomycetes and their phenomic and genomic characterization uncovers novel biology.</title>
        <authorList>
            <person name="Wiegand S."/>
            <person name="Jogler M."/>
            <person name="Boedeker C."/>
            <person name="Pinto D."/>
            <person name="Vollmers J."/>
            <person name="Rivas-Marin E."/>
            <person name="Kohn T."/>
            <person name="Peeters S.H."/>
            <person name="Heuer A."/>
            <person name="Rast P."/>
            <person name="Oberbeckmann S."/>
            <person name="Bunk B."/>
            <person name="Jeske O."/>
            <person name="Meyerdierks A."/>
            <person name="Storesund J.E."/>
            <person name="Kallscheuer N."/>
            <person name="Luecker S."/>
            <person name="Lage O.M."/>
            <person name="Pohl T."/>
            <person name="Merkel B.J."/>
            <person name="Hornburger P."/>
            <person name="Mueller R.-W."/>
            <person name="Bruemmer F."/>
            <person name="Labrenz M."/>
            <person name="Spormann A.M."/>
            <person name="Op den Camp H."/>
            <person name="Overmann J."/>
            <person name="Amann R."/>
            <person name="Jetten M.S.M."/>
            <person name="Mascher T."/>
            <person name="Medema M.H."/>
            <person name="Devos D.P."/>
            <person name="Kaster A.-K."/>
            <person name="Ovreas L."/>
            <person name="Rohde M."/>
            <person name="Galperin M.Y."/>
            <person name="Jogler C."/>
        </authorList>
    </citation>
    <scope>NUCLEOTIDE SEQUENCE [LARGE SCALE GENOMIC DNA]</scope>
    <source>
        <strain evidence="2 3">ElP</strain>
    </source>
</reference>
<protein>
    <submittedName>
        <fullName evidence="2">Xaa-Pro dipeptidase</fullName>
        <ecNumber evidence="2">3.4.13.9</ecNumber>
    </submittedName>
</protein>
<dbReference type="Gene3D" id="3.90.230.10">
    <property type="entry name" value="Creatinase/methionine aminopeptidase superfamily"/>
    <property type="match status" value="1"/>
</dbReference>
<dbReference type="InterPro" id="IPR036005">
    <property type="entry name" value="Creatinase/aminopeptidase-like"/>
</dbReference>
<dbReference type="GO" id="GO:0102009">
    <property type="term" value="F:proline dipeptidase activity"/>
    <property type="evidence" value="ECO:0007669"/>
    <property type="project" value="UniProtKB-EC"/>
</dbReference>
<dbReference type="KEGG" id="tpla:ElP_66880"/>
<sequence length="400" mass="43885">MFDLTAVQEALGQFGFDGWLLYDFRGSNPLARRVLGLPEKAKTTRRFLYFIPRQGEPRKLVHRIEPGALDHLPGEATAYLRWQELEEGVRSLVGGSKAVAMEYAPRLSNPYIARVDAGVVELVRSFGVEVRPSGDLIQRFEASWSDEQWAMHREATGHTTEAFNVAFGLIAGRCSGGGSIREAEVQAVIMDHFHRNGMTTYSPPIVGVGPHSGDPHYEPKAGQDAEIREGDFVLIDLWAKMDRPGGVYSDLTRVGFVGTEVPEQYEAVFRVVARARDAAIARVEDASRTGTPLRGFEVDDAARQVIEAAGYGDAFIHRTGHSIGEETHGNGANMDNLETHETRLVLPRTCFSIEPGIYLPEFGIRSEVDVFVDASGEVHVTGGLQTRVLPILADPTASGQ</sequence>
<evidence type="ECO:0000313" key="2">
    <source>
        <dbReference type="EMBL" id="QDV38732.1"/>
    </source>
</evidence>
<feature type="domain" description="Peptidase M24" evidence="1">
    <location>
        <begin position="152"/>
        <end position="373"/>
    </location>
</feature>
<dbReference type="Proteomes" id="UP000317835">
    <property type="component" value="Chromosome"/>
</dbReference>
<dbReference type="EC" id="3.4.13.9" evidence="2"/>
<proteinExistence type="predicted"/>
<name>A0A518HCZ3_9BACT</name>